<evidence type="ECO:0000259" key="6">
    <source>
        <dbReference type="Pfam" id="PF04085"/>
    </source>
</evidence>
<dbReference type="EMBL" id="VMGL01000011">
    <property type="protein sequence ID" value="TSC97155.1"/>
    <property type="molecule type" value="Genomic_DNA"/>
</dbReference>
<dbReference type="PIRSF" id="PIRSF038471">
    <property type="entry name" value="MreC"/>
    <property type="match status" value="1"/>
</dbReference>
<dbReference type="GO" id="GO:0008360">
    <property type="term" value="P:regulation of cell shape"/>
    <property type="evidence" value="ECO:0007669"/>
    <property type="project" value="UniProtKB-KW"/>
</dbReference>
<evidence type="ECO:0000256" key="5">
    <source>
        <dbReference type="SAM" id="Coils"/>
    </source>
</evidence>
<organism evidence="7 8">
    <name type="scientific">Candidatus Berkelbacteria bacterium Licking1014_2</name>
    <dbReference type="NCBI Taxonomy" id="2017146"/>
    <lineage>
        <taxon>Bacteria</taxon>
        <taxon>Candidatus Berkelbacteria</taxon>
    </lineage>
</organism>
<comment type="similarity">
    <text evidence="1">Belongs to the MreC family.</text>
</comment>
<feature type="domain" description="Rod shape-determining protein MreC beta-barrel core" evidence="6">
    <location>
        <begin position="114"/>
        <end position="259"/>
    </location>
</feature>
<accession>A0A554LWB3</accession>
<dbReference type="InterPro" id="IPR055342">
    <property type="entry name" value="MreC_beta-barrel_core"/>
</dbReference>
<dbReference type="Pfam" id="PF04085">
    <property type="entry name" value="MreC"/>
    <property type="match status" value="1"/>
</dbReference>
<dbReference type="Proteomes" id="UP000318711">
    <property type="component" value="Unassembled WGS sequence"/>
</dbReference>
<protein>
    <recommendedName>
        <fullName evidence="2">Cell shape-determining protein MreC</fullName>
    </recommendedName>
    <alternativeName>
        <fullName evidence="4">Cell shape protein MreC</fullName>
    </alternativeName>
</protein>
<dbReference type="Gene3D" id="2.40.10.340">
    <property type="entry name" value="Rod shape-determining protein MreC, domain 1"/>
    <property type="match status" value="1"/>
</dbReference>
<keyword evidence="3" id="KW-0133">Cell shape</keyword>
<evidence type="ECO:0000256" key="1">
    <source>
        <dbReference type="ARBA" id="ARBA00009369"/>
    </source>
</evidence>
<name>A0A554LWB3_9BACT</name>
<dbReference type="InterPro" id="IPR042177">
    <property type="entry name" value="Cell/Rod_1"/>
</dbReference>
<evidence type="ECO:0000256" key="3">
    <source>
        <dbReference type="ARBA" id="ARBA00022960"/>
    </source>
</evidence>
<dbReference type="InterPro" id="IPR042175">
    <property type="entry name" value="Cell/Rod_MreC_2"/>
</dbReference>
<dbReference type="AlphaFoldDB" id="A0A554LWB3"/>
<keyword evidence="5" id="KW-0175">Coiled coil</keyword>
<evidence type="ECO:0000256" key="2">
    <source>
        <dbReference type="ARBA" id="ARBA00013855"/>
    </source>
</evidence>
<dbReference type="GO" id="GO:0005886">
    <property type="term" value="C:plasma membrane"/>
    <property type="evidence" value="ECO:0007669"/>
    <property type="project" value="TreeGrafter"/>
</dbReference>
<proteinExistence type="inferred from homology"/>
<sequence>MNYRLLYFSLIIAIIGFCLPPAWPAKVRGIVWRPLIPLASRTTKLAAKTKIYGQNLIKINGLVLENEQLRLENSELTSRLSQLQETEKENIFLRQELNLSAVVGGGEDKIIAPIIARTASGANQELLLGKGKDDGLKIDQAVLSQGFLVGKITGVEAKTATVNLIFSPNSLISVLTEKNRAQGILRGGLTGLYIYDLPVGTTVEKDELVLTSGLAGEIKPGLPVGKIMAVNRSGSEIFQQAELSTNIDVNQINFVTIIK</sequence>
<gene>
    <name evidence="7" type="ORF">CEN88_141</name>
</gene>
<reference evidence="7 8" key="1">
    <citation type="submission" date="2017-07" db="EMBL/GenBank/DDBJ databases">
        <title>Mechanisms for carbon and nitrogen cycling indicate functional differentiation within the Candidate Phyla Radiation.</title>
        <authorList>
            <person name="Danczak R.E."/>
            <person name="Johnston M.D."/>
            <person name="Kenah C."/>
            <person name="Slattery M."/>
            <person name="Wrighton K.C."/>
            <person name="Wilkins M.J."/>
        </authorList>
    </citation>
    <scope>NUCLEOTIDE SEQUENCE [LARGE SCALE GENOMIC DNA]</scope>
    <source>
        <strain evidence="7">Licking1014_2</strain>
    </source>
</reference>
<dbReference type="Gene3D" id="2.40.10.350">
    <property type="entry name" value="Rod shape-determining protein MreC, domain 2"/>
    <property type="match status" value="1"/>
</dbReference>
<evidence type="ECO:0000256" key="4">
    <source>
        <dbReference type="ARBA" id="ARBA00032089"/>
    </source>
</evidence>
<dbReference type="InterPro" id="IPR007221">
    <property type="entry name" value="MreC"/>
</dbReference>
<evidence type="ECO:0000313" key="8">
    <source>
        <dbReference type="Proteomes" id="UP000318711"/>
    </source>
</evidence>
<dbReference type="PANTHER" id="PTHR34138">
    <property type="entry name" value="CELL SHAPE-DETERMINING PROTEIN MREC"/>
    <property type="match status" value="1"/>
</dbReference>
<dbReference type="PANTHER" id="PTHR34138:SF1">
    <property type="entry name" value="CELL SHAPE-DETERMINING PROTEIN MREC"/>
    <property type="match status" value="1"/>
</dbReference>
<feature type="coiled-coil region" evidence="5">
    <location>
        <begin position="59"/>
        <end position="86"/>
    </location>
</feature>
<comment type="caution">
    <text evidence="7">The sequence shown here is derived from an EMBL/GenBank/DDBJ whole genome shotgun (WGS) entry which is preliminary data.</text>
</comment>
<evidence type="ECO:0000313" key="7">
    <source>
        <dbReference type="EMBL" id="TSC97155.1"/>
    </source>
</evidence>